<dbReference type="AlphaFoldDB" id="A0A1R4EXB2"/>
<gene>
    <name evidence="2" type="ORF">CZ674_01435</name>
</gene>
<feature type="transmembrane region" description="Helical" evidence="1">
    <location>
        <begin position="35"/>
        <end position="58"/>
    </location>
</feature>
<feature type="transmembrane region" description="Helical" evidence="1">
    <location>
        <begin position="70"/>
        <end position="89"/>
    </location>
</feature>
<evidence type="ECO:0000313" key="3">
    <source>
        <dbReference type="Proteomes" id="UP000195787"/>
    </source>
</evidence>
<name>A0A1R4EXB2_9MICO</name>
<organism evidence="2 3">
    <name type="scientific">Agrococcus casei LMG 22410</name>
    <dbReference type="NCBI Taxonomy" id="1255656"/>
    <lineage>
        <taxon>Bacteria</taxon>
        <taxon>Bacillati</taxon>
        <taxon>Actinomycetota</taxon>
        <taxon>Actinomycetes</taxon>
        <taxon>Micrococcales</taxon>
        <taxon>Microbacteriaceae</taxon>
        <taxon>Agrococcus</taxon>
    </lineage>
</organism>
<feature type="transmembrane region" description="Helical" evidence="1">
    <location>
        <begin position="101"/>
        <end position="125"/>
    </location>
</feature>
<reference evidence="2 3" key="1">
    <citation type="submission" date="2017-02" db="EMBL/GenBank/DDBJ databases">
        <authorList>
            <person name="Peterson S.W."/>
        </authorList>
    </citation>
    <scope>NUCLEOTIDE SEQUENCE [LARGE SCALE GENOMIC DNA]</scope>
    <source>
        <strain evidence="2 3">LMG 22410</strain>
    </source>
</reference>
<keyword evidence="3" id="KW-1185">Reference proteome</keyword>
<evidence type="ECO:0000313" key="2">
    <source>
        <dbReference type="EMBL" id="SJM48288.1"/>
    </source>
</evidence>
<sequence length="134" mass="13953">MWRDVLVMTAAAMAFVLPVSVIAVASPADWWGVAAYVFVALGIIALALVTTEVLVRALVRLAHGGTQNGVFVIALCITVACLVVWMAAAHADDVWGARVQIVAAAPGAAAAAHFACEAAGAIRALRRRRYVGQT</sequence>
<dbReference type="EMBL" id="FUHU01000007">
    <property type="protein sequence ID" value="SJM48288.1"/>
    <property type="molecule type" value="Genomic_DNA"/>
</dbReference>
<proteinExistence type="predicted"/>
<evidence type="ECO:0000256" key="1">
    <source>
        <dbReference type="SAM" id="Phobius"/>
    </source>
</evidence>
<keyword evidence="1" id="KW-1133">Transmembrane helix</keyword>
<protein>
    <submittedName>
        <fullName evidence="2">Uncharacterized protein</fullName>
    </submittedName>
</protein>
<keyword evidence="1" id="KW-0472">Membrane</keyword>
<dbReference type="Proteomes" id="UP000195787">
    <property type="component" value="Unassembled WGS sequence"/>
</dbReference>
<keyword evidence="1" id="KW-0812">Transmembrane</keyword>
<accession>A0A1R4EXB2</accession>